<keyword evidence="2" id="KW-0808">Transferase</keyword>
<feature type="compositionally biased region" description="Acidic residues" evidence="6">
    <location>
        <begin position="970"/>
        <end position="979"/>
    </location>
</feature>
<feature type="compositionally biased region" description="Acidic residues" evidence="6">
    <location>
        <begin position="130"/>
        <end position="141"/>
    </location>
</feature>
<feature type="compositionally biased region" description="Basic and acidic residues" evidence="6">
    <location>
        <begin position="940"/>
        <end position="960"/>
    </location>
</feature>
<feature type="compositionally biased region" description="Acidic residues" evidence="6">
    <location>
        <begin position="195"/>
        <end position="218"/>
    </location>
</feature>
<gene>
    <name evidence="8" type="ORF">Pmani_021235</name>
</gene>
<dbReference type="AlphaFoldDB" id="A0AAE1PH30"/>
<dbReference type="InterPro" id="IPR000719">
    <property type="entry name" value="Prot_kinase_dom"/>
</dbReference>
<feature type="compositionally biased region" description="Basic and acidic residues" evidence="6">
    <location>
        <begin position="92"/>
        <end position="111"/>
    </location>
</feature>
<evidence type="ECO:0000259" key="7">
    <source>
        <dbReference type="PROSITE" id="PS50011"/>
    </source>
</evidence>
<feature type="compositionally biased region" description="Acidic residues" evidence="6">
    <location>
        <begin position="996"/>
        <end position="1005"/>
    </location>
</feature>
<dbReference type="Gene3D" id="3.30.200.20">
    <property type="entry name" value="Phosphorylase Kinase, domain 1"/>
    <property type="match status" value="1"/>
</dbReference>
<organism evidence="8 9">
    <name type="scientific">Petrolisthes manimaculis</name>
    <dbReference type="NCBI Taxonomy" id="1843537"/>
    <lineage>
        <taxon>Eukaryota</taxon>
        <taxon>Metazoa</taxon>
        <taxon>Ecdysozoa</taxon>
        <taxon>Arthropoda</taxon>
        <taxon>Crustacea</taxon>
        <taxon>Multicrustacea</taxon>
        <taxon>Malacostraca</taxon>
        <taxon>Eumalacostraca</taxon>
        <taxon>Eucarida</taxon>
        <taxon>Decapoda</taxon>
        <taxon>Pleocyemata</taxon>
        <taxon>Anomura</taxon>
        <taxon>Galatheoidea</taxon>
        <taxon>Porcellanidae</taxon>
        <taxon>Petrolisthes</taxon>
    </lineage>
</organism>
<reference evidence="8" key="1">
    <citation type="submission" date="2023-11" db="EMBL/GenBank/DDBJ databases">
        <title>Genome assemblies of two species of porcelain crab, Petrolisthes cinctipes and Petrolisthes manimaculis (Anomura: Porcellanidae).</title>
        <authorList>
            <person name="Angst P."/>
        </authorList>
    </citation>
    <scope>NUCLEOTIDE SEQUENCE</scope>
    <source>
        <strain evidence="8">PB745_02</strain>
        <tissue evidence="8">Gill</tissue>
    </source>
</reference>
<accession>A0AAE1PH30</accession>
<dbReference type="PROSITE" id="PS00108">
    <property type="entry name" value="PROTEIN_KINASE_ST"/>
    <property type="match status" value="1"/>
</dbReference>
<dbReference type="PANTHER" id="PTHR24058">
    <property type="entry name" value="DUAL SPECIFICITY PROTEIN KINASE"/>
    <property type="match status" value="1"/>
</dbReference>
<dbReference type="PANTHER" id="PTHR24058:SF130">
    <property type="entry name" value="SERINE_THREONINE PROTEIN KINASES-RELATED"/>
    <property type="match status" value="1"/>
</dbReference>
<keyword evidence="1" id="KW-0723">Serine/threonine-protein kinase</keyword>
<dbReference type="InterPro" id="IPR008271">
    <property type="entry name" value="Ser/Thr_kinase_AS"/>
</dbReference>
<dbReference type="SUPFAM" id="SSF56112">
    <property type="entry name" value="Protein kinase-like (PK-like)"/>
    <property type="match status" value="1"/>
</dbReference>
<evidence type="ECO:0000256" key="4">
    <source>
        <dbReference type="ARBA" id="ARBA00022777"/>
    </source>
</evidence>
<keyword evidence="3" id="KW-0547">Nucleotide-binding</keyword>
<dbReference type="GO" id="GO:0004674">
    <property type="term" value="F:protein serine/threonine kinase activity"/>
    <property type="evidence" value="ECO:0007669"/>
    <property type="project" value="UniProtKB-KW"/>
</dbReference>
<keyword evidence="9" id="KW-1185">Reference proteome</keyword>
<feature type="region of interest" description="Disordered" evidence="6">
    <location>
        <begin position="583"/>
        <end position="622"/>
    </location>
</feature>
<keyword evidence="5" id="KW-0067">ATP-binding</keyword>
<evidence type="ECO:0000256" key="2">
    <source>
        <dbReference type="ARBA" id="ARBA00022679"/>
    </source>
</evidence>
<dbReference type="Pfam" id="PF00069">
    <property type="entry name" value="Pkinase"/>
    <property type="match status" value="1"/>
</dbReference>
<evidence type="ECO:0000256" key="6">
    <source>
        <dbReference type="SAM" id="MobiDB-lite"/>
    </source>
</evidence>
<evidence type="ECO:0000256" key="3">
    <source>
        <dbReference type="ARBA" id="ARBA00022741"/>
    </source>
</evidence>
<feature type="compositionally biased region" description="Basic and acidic residues" evidence="6">
    <location>
        <begin position="68"/>
        <end position="81"/>
    </location>
</feature>
<feature type="compositionally biased region" description="Acidic residues" evidence="6">
    <location>
        <begin position="849"/>
        <end position="875"/>
    </location>
</feature>
<feature type="domain" description="Protein kinase" evidence="7">
    <location>
        <begin position="231"/>
        <end position="527"/>
    </location>
</feature>
<dbReference type="Proteomes" id="UP001292094">
    <property type="component" value="Unassembled WGS sequence"/>
</dbReference>
<dbReference type="PROSITE" id="PS50011">
    <property type="entry name" value="PROTEIN_KINASE_DOM"/>
    <property type="match status" value="1"/>
</dbReference>
<keyword evidence="4" id="KW-0418">Kinase</keyword>
<dbReference type="InterPro" id="IPR011009">
    <property type="entry name" value="Kinase-like_dom_sf"/>
</dbReference>
<proteinExistence type="predicted"/>
<dbReference type="Gene3D" id="1.10.510.10">
    <property type="entry name" value="Transferase(Phosphotransferase) domain 1"/>
    <property type="match status" value="1"/>
</dbReference>
<feature type="region of interest" description="Disordered" evidence="6">
    <location>
        <begin position="63"/>
        <end position="220"/>
    </location>
</feature>
<feature type="region of interest" description="Disordered" evidence="6">
    <location>
        <begin position="805"/>
        <end position="837"/>
    </location>
</feature>
<evidence type="ECO:0000313" key="9">
    <source>
        <dbReference type="Proteomes" id="UP001292094"/>
    </source>
</evidence>
<comment type="caution">
    <text evidence="8">The sequence shown here is derived from an EMBL/GenBank/DDBJ whole genome shotgun (WGS) entry which is preliminary data.</text>
</comment>
<dbReference type="SMART" id="SM00220">
    <property type="entry name" value="S_TKc"/>
    <property type="match status" value="1"/>
</dbReference>
<name>A0AAE1PH30_9EUCA</name>
<evidence type="ECO:0000313" key="8">
    <source>
        <dbReference type="EMBL" id="KAK4306982.1"/>
    </source>
</evidence>
<feature type="compositionally biased region" description="Basic and acidic residues" evidence="6">
    <location>
        <begin position="603"/>
        <end position="622"/>
    </location>
</feature>
<evidence type="ECO:0000256" key="1">
    <source>
        <dbReference type="ARBA" id="ARBA00022527"/>
    </source>
</evidence>
<feature type="region of interest" description="Disordered" evidence="6">
    <location>
        <begin position="849"/>
        <end position="1070"/>
    </location>
</feature>
<evidence type="ECO:0000256" key="5">
    <source>
        <dbReference type="ARBA" id="ARBA00022840"/>
    </source>
</evidence>
<feature type="compositionally biased region" description="Basic residues" evidence="6">
    <location>
        <begin position="879"/>
        <end position="894"/>
    </location>
</feature>
<feature type="compositionally biased region" description="Basic and acidic residues" evidence="6">
    <location>
        <begin position="142"/>
        <end position="163"/>
    </location>
</feature>
<dbReference type="InterPro" id="IPR050494">
    <property type="entry name" value="Ser_Thr_dual-spec_kinase"/>
</dbReference>
<dbReference type="EMBL" id="JAWZYT010002061">
    <property type="protein sequence ID" value="KAK4306982.1"/>
    <property type="molecule type" value="Genomic_DNA"/>
</dbReference>
<sequence length="1070" mass="120196">MTTTNSSKLRSTGGGFQRWMKLSTDDLPLIRPPRHHMLAHVTGGLTSLYEIVKDVKKEDVDEFITPYHESEEYKEDLEKGVDGSTETSNGHSDAEKNGECNETTDQPKDQEEQPTNSEEGTAEVTKNEESSVEEQAADEKEESSQNEKKDDEGGGEEKAKSEAGEEQEEEEGKEKLSKTDDDDFDDQVDTHLSNEEDDDGNMEEEEETTPYTDEEGEFSPEKDMALLAGRFRYTQVLARGQSAIIIKVLDTFHKDRPLAIKVLHRVYKPIGSQEADILLELHRADPWLHVPFARLLNQFLYGPHYCLVFEYLSPTPLYTHYDHRDIREATALPHIRDLTVKLLTVLGFLYKQNVIHADLKPENILLKTEEDLASLMVVDFGNALRNTDEELSLYYSDFELQTLLYRAPEVIFGMKFSLEVDMWSLGCLLAECYLGEPLFMGKSKKEILNKITGLLGPFPKEYNDGEYSQEFSDFIGRPMSRYQRLENLRKRLNDCKDSMFLMLVERLLTYLPDRRFTPFEAACHPFVACSTPFLYLTPSPGYIRYPTVLLDISTYPYLPGLPDDEDEDSASAQGRRRLALFTRHKKPQASNAVGQSQKQNANQKDKDKDKDGSGGKTATRSDVKETLKSMGLRCEDFTISVYSREQAHAILKKQGVEVTPNNIQAKDKLGALGKGGYKNAKSGDSGKFGNLRTGFAPNARNMNAMFSPDSKTDDDDDCVILDPPDMPKSSTRLPQQFQLMGTTVQVNRGAKRGNRPMVNQPQAKRSNSRPMMYYRNEHEQDGGSEASVQDTLKRLKNYNISITCRRNASGMRPQGGMMDSESDMENDSHLDSDDDGEDMTKYLECQIGEIDDVPPEEAIFEDDFDIDCDDKDDVDYNPRGKKRKPSKKSPKKGKKNSDSGSTGDKNSGRNSGIDEFPDIVPSVEMSELSDPHASNPSENEFDHDPLAEDNENSKELRDILENAAQMSEEQGGDGEDQIVEQENNAEEKPDDGVAGQDDEAEDAVEENMAPENNETTPADVLSGFVETESGEEVSSPPRNPQMADEDIDEELEKQLLGGELGETEGMQADL</sequence>
<dbReference type="GO" id="GO:0005524">
    <property type="term" value="F:ATP binding"/>
    <property type="evidence" value="ECO:0007669"/>
    <property type="project" value="UniProtKB-KW"/>
</dbReference>
<protein>
    <recommendedName>
        <fullName evidence="7">Protein kinase domain-containing protein</fullName>
    </recommendedName>
</protein>